<dbReference type="Pfam" id="PF05478">
    <property type="entry name" value="Prominin"/>
    <property type="match status" value="2"/>
</dbReference>
<dbReference type="PANTHER" id="PTHR22730">
    <property type="entry name" value="PROMININ PROM PROTEIN"/>
    <property type="match status" value="1"/>
</dbReference>
<dbReference type="OrthoDB" id="6229420at2759"/>
<evidence type="ECO:0000256" key="6">
    <source>
        <dbReference type="ARBA" id="ARBA00023180"/>
    </source>
</evidence>
<evidence type="ECO:0000256" key="2">
    <source>
        <dbReference type="ARBA" id="ARBA00006058"/>
    </source>
</evidence>
<evidence type="ECO:0000256" key="8">
    <source>
        <dbReference type="SAM" id="Phobius"/>
    </source>
</evidence>
<dbReference type="Proteomes" id="UP000699462">
    <property type="component" value="Unassembled WGS sequence"/>
</dbReference>
<dbReference type="PANTHER" id="PTHR22730:SF1">
    <property type="entry name" value="PROMININ-LIKE PROTEIN"/>
    <property type="match status" value="1"/>
</dbReference>
<keyword evidence="10" id="KW-1185">Reference proteome</keyword>
<reference evidence="9 10" key="1">
    <citation type="submission" date="2019-07" db="EMBL/GenBank/DDBJ databases">
        <title>Annotation for the trematode Paragonimus westermani.</title>
        <authorList>
            <person name="Choi Y.-J."/>
        </authorList>
    </citation>
    <scope>NUCLEOTIDE SEQUENCE [LARGE SCALE GENOMIC DNA]</scope>
    <source>
        <strain evidence="9">180907_Pwestermani</strain>
    </source>
</reference>
<name>A0A8T0D0S7_9TREM</name>
<dbReference type="EMBL" id="JTDF01021705">
    <property type="protein sequence ID" value="KAF8561493.1"/>
    <property type="molecule type" value="Genomic_DNA"/>
</dbReference>
<evidence type="ECO:0000256" key="5">
    <source>
        <dbReference type="ARBA" id="ARBA00023136"/>
    </source>
</evidence>
<comment type="subcellular location">
    <subcellularLocation>
        <location evidence="1">Membrane</location>
        <topology evidence="1">Multi-pass membrane protein</topology>
    </subcellularLocation>
</comment>
<evidence type="ECO:0000256" key="4">
    <source>
        <dbReference type="ARBA" id="ARBA00022989"/>
    </source>
</evidence>
<gene>
    <name evidence="9" type="ORF">P879_02558</name>
</gene>
<feature type="compositionally biased region" description="Basic residues" evidence="7">
    <location>
        <begin position="856"/>
        <end position="876"/>
    </location>
</feature>
<keyword evidence="4 8" id="KW-1133">Transmembrane helix</keyword>
<feature type="transmembrane region" description="Helical" evidence="8">
    <location>
        <begin position="794"/>
        <end position="817"/>
    </location>
</feature>
<evidence type="ECO:0000256" key="7">
    <source>
        <dbReference type="SAM" id="MobiDB-lite"/>
    </source>
</evidence>
<evidence type="ECO:0008006" key="11">
    <source>
        <dbReference type="Google" id="ProtNLM"/>
    </source>
</evidence>
<keyword evidence="5 8" id="KW-0472">Membrane</keyword>
<evidence type="ECO:0000256" key="3">
    <source>
        <dbReference type="ARBA" id="ARBA00022692"/>
    </source>
</evidence>
<dbReference type="InterPro" id="IPR008795">
    <property type="entry name" value="Prominin"/>
</dbReference>
<dbReference type="GO" id="GO:0016020">
    <property type="term" value="C:membrane"/>
    <property type="evidence" value="ECO:0007669"/>
    <property type="project" value="UniProtKB-SubCell"/>
</dbReference>
<protein>
    <recommendedName>
        <fullName evidence="11">Prominin-1</fullName>
    </recommendedName>
</protein>
<evidence type="ECO:0000313" key="10">
    <source>
        <dbReference type="Proteomes" id="UP000699462"/>
    </source>
</evidence>
<proteinExistence type="inferred from homology"/>
<comment type="similarity">
    <text evidence="2">Belongs to the prominin family.</text>
</comment>
<keyword evidence="6" id="KW-0325">Glycoprotein</keyword>
<feature type="transmembrane region" description="Helical" evidence="8">
    <location>
        <begin position="427"/>
        <end position="453"/>
    </location>
</feature>
<organism evidence="9 10">
    <name type="scientific">Paragonimus westermani</name>
    <dbReference type="NCBI Taxonomy" id="34504"/>
    <lineage>
        <taxon>Eukaryota</taxon>
        <taxon>Metazoa</taxon>
        <taxon>Spiralia</taxon>
        <taxon>Lophotrochozoa</taxon>
        <taxon>Platyhelminthes</taxon>
        <taxon>Trematoda</taxon>
        <taxon>Digenea</taxon>
        <taxon>Plagiorchiida</taxon>
        <taxon>Troglotremata</taxon>
        <taxon>Troglotrematidae</taxon>
        <taxon>Paragonimus</taxon>
    </lineage>
</organism>
<feature type="transmembrane region" description="Helical" evidence="8">
    <location>
        <begin position="92"/>
        <end position="125"/>
    </location>
</feature>
<feature type="compositionally biased region" description="Low complexity" evidence="7">
    <location>
        <begin position="877"/>
        <end position="887"/>
    </location>
</feature>
<sequence>MHLLFCYIHVMHILLQNFWVFLILSTSAVMSETTSSTMLQLKESVGFSYSLTNLFLDLIRGERAITVAFNSYINVMSSSDSRVSFRSVEPIVVSYVGFGVCVVLGLLFAILMPLGGLVFCCARCCGKCGGRVQLMDSKKDPCKRTAYTIFVLLIVTIQLVAVVLAFINNFLLHEALVNPDPKIGALSQLNLSILETEQALREMFKMSMNTSSVNLDDQKTRFMSLVDGGLREFQSEFIRKSNANLVLNPIGELQNTVRDFSVNSEDPTLLKHFSDTFVQLTHKLPSIREDLISTLDSNCRLELHLRCSKLMHLAQTKLELRFKVDQFQFEEASTFIDQIQRHQNELENLNEFNTTLNGLADVVNRAIANDLDRAWTDLANSPSTREKLARSFEQYLNQIYHFLGNVQIQLRELSVHSNPSFLKLVEFSLYGGIALLCVPILILLLIYLGLCFGICGRRPYEEAGVCNRGVGANLLLAGVGFIFLFSTLLMVFCTVLFILGGPLQTEACRYLTGRVPDGPKKLDDYVHNSLQLLIENMRRNTKLLQQQQEQQGHEKVDRNISVYSDMHSLELALNISRARLTDAILTRCRNEPFVDAISGGQLTWPVLYEPIQAILEELISSFKGVNLIAPLSLTVQLCTDMLNRVDFVASANFSTTTKQMGLPLTYIDDLQGYLIELRSLQIPQLDAPIAALAQQVVSLDRLREQTRDVYAKLDSIPGLRLHLQQQLSVFSEHLATAVKITMDVGLKKLRPLLERELQLAVIATWRDIPCYSLHVAAKRSVDAVCVTTLMPLNAFWAGLGLALWLFIPLIIFAVKLASLYRKTEKYSSDYEEPDYISYQGFYMRPSSDYQVAPQKSRNKSRQHKAKPNTNGSHKRNSSSNRNNPYSRYHQVSVYPYDAYE</sequence>
<accession>A0A8T0D0S7</accession>
<feature type="region of interest" description="Disordered" evidence="7">
    <location>
        <begin position="852"/>
        <end position="891"/>
    </location>
</feature>
<feature type="transmembrane region" description="Helical" evidence="8">
    <location>
        <begin position="146"/>
        <end position="167"/>
    </location>
</feature>
<dbReference type="AlphaFoldDB" id="A0A8T0D0S7"/>
<evidence type="ECO:0000256" key="1">
    <source>
        <dbReference type="ARBA" id="ARBA00004141"/>
    </source>
</evidence>
<comment type="caution">
    <text evidence="9">The sequence shown here is derived from an EMBL/GenBank/DDBJ whole genome shotgun (WGS) entry which is preliminary data.</text>
</comment>
<evidence type="ECO:0000313" key="9">
    <source>
        <dbReference type="EMBL" id="KAF8561493.1"/>
    </source>
</evidence>
<keyword evidence="3 8" id="KW-0812">Transmembrane</keyword>
<feature type="transmembrane region" description="Helical" evidence="8">
    <location>
        <begin position="7"/>
        <end position="30"/>
    </location>
</feature>
<feature type="transmembrane region" description="Helical" evidence="8">
    <location>
        <begin position="474"/>
        <end position="499"/>
    </location>
</feature>